<gene>
    <name evidence="3" type="ORF">g.7818</name>
</gene>
<dbReference type="PANTHER" id="PTHR14215:SF0">
    <property type="entry name" value="WH2 DOMAIN-CONTAINING PROTEIN"/>
    <property type="match status" value="1"/>
</dbReference>
<dbReference type="EMBL" id="GECZ01004751">
    <property type="protein sequence ID" value="JAS65018.1"/>
    <property type="molecule type" value="Transcribed_RNA"/>
</dbReference>
<dbReference type="InterPro" id="IPR007972">
    <property type="entry name" value="Mtfr1"/>
</dbReference>
<comment type="similarity">
    <text evidence="1">Belongs to the MTFR1 family.</text>
</comment>
<organism evidence="3">
    <name type="scientific">Cuerna arida</name>
    <dbReference type="NCBI Taxonomy" id="1464854"/>
    <lineage>
        <taxon>Eukaryota</taxon>
        <taxon>Metazoa</taxon>
        <taxon>Ecdysozoa</taxon>
        <taxon>Arthropoda</taxon>
        <taxon>Hexapoda</taxon>
        <taxon>Insecta</taxon>
        <taxon>Pterygota</taxon>
        <taxon>Neoptera</taxon>
        <taxon>Paraneoptera</taxon>
        <taxon>Hemiptera</taxon>
        <taxon>Auchenorrhyncha</taxon>
        <taxon>Membracoidea</taxon>
        <taxon>Cicadellidae</taxon>
        <taxon>Cicadellinae</taxon>
        <taxon>Proconiini</taxon>
        <taxon>Cuerna</taxon>
    </lineage>
</organism>
<feature type="coiled-coil region" evidence="2">
    <location>
        <begin position="99"/>
        <end position="126"/>
    </location>
</feature>
<evidence type="ECO:0008006" key="4">
    <source>
        <dbReference type="Google" id="ProtNLM"/>
    </source>
</evidence>
<keyword evidence="2" id="KW-0175">Coiled coil</keyword>
<evidence type="ECO:0000256" key="2">
    <source>
        <dbReference type="SAM" id="Coils"/>
    </source>
</evidence>
<name>A0A1B6GRH0_9HEMI</name>
<evidence type="ECO:0000256" key="1">
    <source>
        <dbReference type="ARBA" id="ARBA00005807"/>
    </source>
</evidence>
<reference evidence="3" key="1">
    <citation type="submission" date="2015-11" db="EMBL/GenBank/DDBJ databases">
        <title>De novo transcriptome assembly of four potential Pierce s Disease insect vectors from Arizona vineyards.</title>
        <authorList>
            <person name="Tassone E.E."/>
        </authorList>
    </citation>
    <scope>NUCLEOTIDE SEQUENCE</scope>
</reference>
<dbReference type="AlphaFoldDB" id="A0A1B6GRH0"/>
<accession>A0A1B6GRH0</accession>
<dbReference type="PANTHER" id="PTHR14215">
    <property type="entry name" value="PROTEIN OF UNKNOWN FUNCTION DUF729"/>
    <property type="match status" value="1"/>
</dbReference>
<sequence length="272" mass="30496">MATEMAIVSVGVFFIEDLLKFVLRRSDDFQRMLMLYLSRKKGFSIVRKIGSRLTWLQAQRFHIFSIEGLGNNVLHCDRNSVLESYCQCSKKPVEDVKDSLQLESEVEELKKELSDLQAKVTRLLLVQEGKALDSYSEKENMLQTMTPESFVSSSTSMPPPPPPLPPPMPPTPFVHKTVVVKVKQSATNPKIKNSPICNIMEELSKRPPKLRHVELTPGGRPLRQSTETCPGQDPSDILIAVLKKRFEAIHSPQPERCLISPTGSPGSPMVFG</sequence>
<evidence type="ECO:0000313" key="3">
    <source>
        <dbReference type="EMBL" id="JAS65018.1"/>
    </source>
</evidence>
<protein>
    <recommendedName>
        <fullName evidence="4">Mitochondrial fission regulator 2</fullName>
    </recommendedName>
</protein>
<proteinExistence type="inferred from homology"/>